<evidence type="ECO:0000256" key="2">
    <source>
        <dbReference type="SAM" id="SignalP"/>
    </source>
</evidence>
<feature type="chain" id="PRO_5020511594" evidence="2">
    <location>
        <begin position="21"/>
        <end position="215"/>
    </location>
</feature>
<feature type="signal peptide" evidence="2">
    <location>
        <begin position="1"/>
        <end position="20"/>
    </location>
</feature>
<dbReference type="SUPFAM" id="SSF89392">
    <property type="entry name" value="Prokaryotic lipoproteins and lipoprotein localization factors"/>
    <property type="match status" value="1"/>
</dbReference>
<dbReference type="Pfam" id="PF03548">
    <property type="entry name" value="LolA"/>
    <property type="match status" value="1"/>
</dbReference>
<dbReference type="Proteomes" id="UP000293162">
    <property type="component" value="Unassembled WGS sequence"/>
</dbReference>
<reference evidence="3 4" key="1">
    <citation type="submission" date="2019-02" db="EMBL/GenBank/DDBJ databases">
        <title>Bacterial novel species Emticicia sp. 17J42-9 isolated from soil.</title>
        <authorList>
            <person name="Jung H.-Y."/>
        </authorList>
    </citation>
    <scope>NUCLEOTIDE SEQUENCE [LARGE SCALE GENOMIC DNA]</scope>
    <source>
        <strain evidence="3 4">17J42-9</strain>
    </source>
</reference>
<name>A0A4Q5M5N4_9BACT</name>
<evidence type="ECO:0000313" key="4">
    <source>
        <dbReference type="Proteomes" id="UP000293162"/>
    </source>
</evidence>
<keyword evidence="1 2" id="KW-0732">Signal</keyword>
<proteinExistence type="predicted"/>
<comment type="caution">
    <text evidence="3">The sequence shown here is derived from an EMBL/GenBank/DDBJ whole genome shotgun (WGS) entry which is preliminary data.</text>
</comment>
<dbReference type="InterPro" id="IPR004564">
    <property type="entry name" value="OM_lipoprot_carrier_LolA-like"/>
</dbReference>
<accession>A0A4Q5M5N4</accession>
<dbReference type="CDD" id="cd16325">
    <property type="entry name" value="LolA"/>
    <property type="match status" value="1"/>
</dbReference>
<dbReference type="AlphaFoldDB" id="A0A4Q5M5N4"/>
<dbReference type="EMBL" id="SEWF01000001">
    <property type="protein sequence ID" value="RYU97758.1"/>
    <property type="molecule type" value="Genomic_DNA"/>
</dbReference>
<evidence type="ECO:0000313" key="3">
    <source>
        <dbReference type="EMBL" id="RYU97758.1"/>
    </source>
</evidence>
<protein>
    <submittedName>
        <fullName evidence="3">Outer membrane lipoprotein carrier protein LolA</fullName>
    </submittedName>
</protein>
<organism evidence="3 4">
    <name type="scientific">Emticicia agri</name>
    <dbReference type="NCBI Taxonomy" id="2492393"/>
    <lineage>
        <taxon>Bacteria</taxon>
        <taxon>Pseudomonadati</taxon>
        <taxon>Bacteroidota</taxon>
        <taxon>Cytophagia</taxon>
        <taxon>Cytophagales</taxon>
        <taxon>Leadbetterellaceae</taxon>
        <taxon>Emticicia</taxon>
    </lineage>
</organism>
<dbReference type="Gene3D" id="2.50.20.10">
    <property type="entry name" value="Lipoprotein localisation LolA/LolB/LppX"/>
    <property type="match status" value="1"/>
</dbReference>
<dbReference type="InterPro" id="IPR029046">
    <property type="entry name" value="LolA/LolB/LppX"/>
</dbReference>
<dbReference type="PANTHER" id="PTHR35869">
    <property type="entry name" value="OUTER-MEMBRANE LIPOPROTEIN CARRIER PROTEIN"/>
    <property type="match status" value="1"/>
</dbReference>
<sequence>MKKVFLIITNLVLVSSLVFAQKDQKATAILDEMSKKYQNMKSFSASFTYGTEGNNAKMTESYKGDVTVKGAKFHLKMAGQEVFANGKDLYTYVKETNEVNITEFDPAMQEELSPTKIYTIYKKGYKYVFLEEVKEGSQFYEVVELSPEDKSSKIAKVQIKVNKSDKSVKSWKVWDKSGKRTVFRVDRFMPNAPADDKIFTFDKKLYPGVEVVDLR</sequence>
<evidence type="ECO:0000256" key="1">
    <source>
        <dbReference type="ARBA" id="ARBA00022729"/>
    </source>
</evidence>
<keyword evidence="4" id="KW-1185">Reference proteome</keyword>
<keyword evidence="3" id="KW-0449">Lipoprotein</keyword>
<gene>
    <name evidence="3" type="ORF">EWM59_00495</name>
</gene>
<dbReference type="PANTHER" id="PTHR35869:SF1">
    <property type="entry name" value="OUTER-MEMBRANE LIPOPROTEIN CARRIER PROTEIN"/>
    <property type="match status" value="1"/>
</dbReference>
<dbReference type="OrthoDB" id="9810685at2"/>